<feature type="region of interest" description="Disordered" evidence="1">
    <location>
        <begin position="224"/>
        <end position="275"/>
    </location>
</feature>
<reference evidence="2 3" key="1">
    <citation type="submission" date="2019-06" db="EMBL/GenBank/DDBJ databases">
        <authorList>
            <person name="Palmer J.M."/>
        </authorList>
    </citation>
    <scope>NUCLEOTIDE SEQUENCE [LARGE SCALE GENOMIC DNA]</scope>
    <source>
        <strain evidence="2 3">TWF102</strain>
    </source>
</reference>
<evidence type="ECO:0000313" key="2">
    <source>
        <dbReference type="EMBL" id="KAF3100368.1"/>
    </source>
</evidence>
<evidence type="ECO:0000256" key="1">
    <source>
        <dbReference type="SAM" id="MobiDB-lite"/>
    </source>
</evidence>
<name>A0A7C8JGG3_ORBOL</name>
<comment type="caution">
    <text evidence="2">The sequence shown here is derived from an EMBL/GenBank/DDBJ whole genome shotgun (WGS) entry which is preliminary data.</text>
</comment>
<evidence type="ECO:0000313" key="3">
    <source>
        <dbReference type="Proteomes" id="UP000475325"/>
    </source>
</evidence>
<accession>A0A7C8JGG3</accession>
<organism evidence="2 3">
    <name type="scientific">Orbilia oligospora</name>
    <name type="common">Nematode-trapping fungus</name>
    <name type="synonym">Arthrobotrys oligospora</name>
    <dbReference type="NCBI Taxonomy" id="2813651"/>
    <lineage>
        <taxon>Eukaryota</taxon>
        <taxon>Fungi</taxon>
        <taxon>Dikarya</taxon>
        <taxon>Ascomycota</taxon>
        <taxon>Pezizomycotina</taxon>
        <taxon>Orbiliomycetes</taxon>
        <taxon>Orbiliales</taxon>
        <taxon>Orbiliaceae</taxon>
        <taxon>Orbilia</taxon>
    </lineage>
</organism>
<evidence type="ECO:0008006" key="4">
    <source>
        <dbReference type="Google" id="ProtNLM"/>
    </source>
</evidence>
<dbReference type="EMBL" id="WIQW01000026">
    <property type="protein sequence ID" value="KAF3100368.1"/>
    <property type="molecule type" value="Genomic_DNA"/>
</dbReference>
<proteinExistence type="predicted"/>
<protein>
    <recommendedName>
        <fullName evidence="4">F-box domain-containing protein</fullName>
    </recommendedName>
</protein>
<sequence>MTTLPPEIELMVLDAALTDWLEQPSLRAVCTTWRSYIDNSPAAFAARYEPLVVLGGIDHPYKVRQFHRVLSYRKRLFQSKAAPYKLLPCTVQEDGNGKVVKKLPEINISIFYNDPLIKPADCRAYPRVVTPICGADFSFTHFSGRSKVESNWNPGDGTVGSFLERFKIHVDSILDVDELEGRHEETRFYQVLFSLDETFYNKDGYGLAMIIWPLTILRSPEEPANALKPEESGVSAQPQAPRSEAGAGGASNQGGSGPRWLAMGGHLGIEQSKWA</sequence>
<feature type="compositionally biased region" description="Gly residues" evidence="1">
    <location>
        <begin position="246"/>
        <end position="257"/>
    </location>
</feature>
<gene>
    <name evidence="2" type="ORF">TWF102_005254</name>
</gene>
<dbReference type="AlphaFoldDB" id="A0A7C8JGG3"/>
<dbReference type="Proteomes" id="UP000475325">
    <property type="component" value="Unassembled WGS sequence"/>
</dbReference>